<evidence type="ECO:0000256" key="5">
    <source>
        <dbReference type="ARBA" id="ARBA00023163"/>
    </source>
</evidence>
<evidence type="ECO:0000313" key="9">
    <source>
        <dbReference type="EMBL" id="PWJ76733.1"/>
    </source>
</evidence>
<dbReference type="Gene3D" id="1.10.10.10">
    <property type="entry name" value="Winged helix-like DNA-binding domain superfamily/Winged helix DNA-binding domain"/>
    <property type="match status" value="1"/>
</dbReference>
<dbReference type="PANTHER" id="PTHR43133:SF8">
    <property type="entry name" value="RNA POLYMERASE SIGMA FACTOR HI_1459-RELATED"/>
    <property type="match status" value="1"/>
</dbReference>
<evidence type="ECO:0000256" key="6">
    <source>
        <dbReference type="RuleBase" id="RU000716"/>
    </source>
</evidence>
<keyword evidence="4 6" id="KW-0238">DNA-binding</keyword>
<evidence type="ECO:0000256" key="3">
    <source>
        <dbReference type="ARBA" id="ARBA00023082"/>
    </source>
</evidence>
<comment type="similarity">
    <text evidence="1 6">Belongs to the sigma-70 factor family. ECF subfamily.</text>
</comment>
<dbReference type="EMBL" id="QGGY01000004">
    <property type="protein sequence ID" value="PWJ76733.1"/>
    <property type="molecule type" value="Genomic_DNA"/>
</dbReference>
<dbReference type="SUPFAM" id="SSF88946">
    <property type="entry name" value="Sigma2 domain of RNA polymerase sigma factors"/>
    <property type="match status" value="1"/>
</dbReference>
<dbReference type="PROSITE" id="PS01063">
    <property type="entry name" value="SIGMA70_ECF"/>
    <property type="match status" value="1"/>
</dbReference>
<keyword evidence="2 6" id="KW-0805">Transcription regulation</keyword>
<protein>
    <recommendedName>
        <fullName evidence="6">RNA polymerase sigma factor</fullName>
    </recommendedName>
</protein>
<evidence type="ECO:0000259" key="7">
    <source>
        <dbReference type="Pfam" id="PF04542"/>
    </source>
</evidence>
<keyword evidence="10" id="KW-1185">Reference proteome</keyword>
<dbReference type="Pfam" id="PF08281">
    <property type="entry name" value="Sigma70_r4_2"/>
    <property type="match status" value="1"/>
</dbReference>
<dbReference type="SUPFAM" id="SSF88659">
    <property type="entry name" value="Sigma3 and sigma4 domains of RNA polymerase sigma factors"/>
    <property type="match status" value="1"/>
</dbReference>
<dbReference type="InterPro" id="IPR036388">
    <property type="entry name" value="WH-like_DNA-bd_sf"/>
</dbReference>
<dbReference type="InterPro" id="IPR039425">
    <property type="entry name" value="RNA_pol_sigma-70-like"/>
</dbReference>
<dbReference type="InterPro" id="IPR013324">
    <property type="entry name" value="RNA_pol_sigma_r3/r4-like"/>
</dbReference>
<dbReference type="RefSeq" id="WP_109625876.1">
    <property type="nucleotide sequence ID" value="NZ_JANKBI010000019.1"/>
</dbReference>
<dbReference type="InterPro" id="IPR014284">
    <property type="entry name" value="RNA_pol_sigma-70_dom"/>
</dbReference>
<sequence>MEDDNELMRLVQDGSHRAFEQLVLKYRKHAEMFCSSIIRDSTAAQDIVQDSFADIYIQRMRYKFSCGFQTYLWTVIKNKSIDYLRKKNHQPEVSIEGVDEGVSNDSPEQIYLVHERELQIRQLMTALKKEYRDVLYLYAVEDLSYQEIAVRLNKPLPQIKILIYRARKKASRLKEEWKNE</sequence>
<proteinExistence type="inferred from homology"/>
<dbReference type="Proteomes" id="UP000245412">
    <property type="component" value="Unassembled WGS sequence"/>
</dbReference>
<reference evidence="9 10" key="1">
    <citation type="submission" date="2018-05" db="EMBL/GenBank/DDBJ databases">
        <authorList>
            <person name="Goeker M."/>
            <person name="Huntemann M."/>
            <person name="Clum A."/>
            <person name="Pillay M."/>
            <person name="Palaniappan K."/>
            <person name="Varghese N."/>
            <person name="Mikhailova N."/>
            <person name="Stamatis D."/>
            <person name="Reddy T."/>
            <person name="Daum C."/>
            <person name="Shapiro N."/>
            <person name="Ivanova N."/>
            <person name="Kyrpides N."/>
            <person name="Woyke T."/>
        </authorList>
    </citation>
    <scope>NUCLEOTIDE SEQUENCE [LARGE SCALE GENOMIC DNA]</scope>
    <source>
        <strain evidence="9 10">DSM 26524</strain>
    </source>
</reference>
<dbReference type="PANTHER" id="PTHR43133">
    <property type="entry name" value="RNA POLYMERASE ECF-TYPE SIGMA FACTO"/>
    <property type="match status" value="1"/>
</dbReference>
<evidence type="ECO:0000256" key="4">
    <source>
        <dbReference type="ARBA" id="ARBA00023125"/>
    </source>
</evidence>
<evidence type="ECO:0000313" key="10">
    <source>
        <dbReference type="Proteomes" id="UP000245412"/>
    </source>
</evidence>
<dbReference type="Pfam" id="PF04542">
    <property type="entry name" value="Sigma70_r2"/>
    <property type="match status" value="1"/>
</dbReference>
<evidence type="ECO:0000259" key="8">
    <source>
        <dbReference type="Pfam" id="PF08281"/>
    </source>
</evidence>
<feature type="domain" description="RNA polymerase sigma factor 70 region 4 type 2" evidence="8">
    <location>
        <begin position="118"/>
        <end position="169"/>
    </location>
</feature>
<dbReference type="InterPro" id="IPR013325">
    <property type="entry name" value="RNA_pol_sigma_r2"/>
</dbReference>
<name>A0AB73T610_9FIRM</name>
<comment type="caution">
    <text evidence="9">The sequence shown here is derived from an EMBL/GenBank/DDBJ whole genome shotgun (WGS) entry which is preliminary data.</text>
</comment>
<accession>A0AB73T610</accession>
<dbReference type="GO" id="GO:0006352">
    <property type="term" value="P:DNA-templated transcription initiation"/>
    <property type="evidence" value="ECO:0007669"/>
    <property type="project" value="InterPro"/>
</dbReference>
<dbReference type="GO" id="GO:0003677">
    <property type="term" value="F:DNA binding"/>
    <property type="evidence" value="ECO:0007669"/>
    <property type="project" value="UniProtKB-KW"/>
</dbReference>
<dbReference type="Gene3D" id="1.10.1740.10">
    <property type="match status" value="1"/>
</dbReference>
<gene>
    <name evidence="9" type="ORF">C7383_104179</name>
</gene>
<keyword evidence="3 6" id="KW-0731">Sigma factor</keyword>
<dbReference type="InterPro" id="IPR000838">
    <property type="entry name" value="RNA_pol_sigma70_ECF_CS"/>
</dbReference>
<organism evidence="9 10">
    <name type="scientific">Murimonas intestini</name>
    <dbReference type="NCBI Taxonomy" id="1337051"/>
    <lineage>
        <taxon>Bacteria</taxon>
        <taxon>Bacillati</taxon>
        <taxon>Bacillota</taxon>
        <taxon>Clostridia</taxon>
        <taxon>Lachnospirales</taxon>
        <taxon>Lachnospiraceae</taxon>
        <taxon>Murimonas</taxon>
    </lineage>
</organism>
<dbReference type="GO" id="GO:0006950">
    <property type="term" value="P:response to stress"/>
    <property type="evidence" value="ECO:0007669"/>
    <property type="project" value="UniProtKB-ARBA"/>
</dbReference>
<evidence type="ECO:0000256" key="2">
    <source>
        <dbReference type="ARBA" id="ARBA00023015"/>
    </source>
</evidence>
<feature type="domain" description="RNA polymerase sigma-70 region 2" evidence="7">
    <location>
        <begin position="22"/>
        <end position="88"/>
    </location>
</feature>
<dbReference type="NCBIfam" id="TIGR02937">
    <property type="entry name" value="sigma70-ECF"/>
    <property type="match status" value="1"/>
</dbReference>
<dbReference type="InterPro" id="IPR007627">
    <property type="entry name" value="RNA_pol_sigma70_r2"/>
</dbReference>
<keyword evidence="5 6" id="KW-0804">Transcription</keyword>
<dbReference type="AlphaFoldDB" id="A0AB73T610"/>
<evidence type="ECO:0000256" key="1">
    <source>
        <dbReference type="ARBA" id="ARBA00010641"/>
    </source>
</evidence>
<dbReference type="GO" id="GO:0016987">
    <property type="term" value="F:sigma factor activity"/>
    <property type="evidence" value="ECO:0007669"/>
    <property type="project" value="UniProtKB-KW"/>
</dbReference>
<dbReference type="InterPro" id="IPR013249">
    <property type="entry name" value="RNA_pol_sigma70_r4_t2"/>
</dbReference>